<keyword evidence="6" id="KW-1185">Reference proteome</keyword>
<keyword evidence="2" id="KW-1015">Disulfide bond</keyword>
<dbReference type="InterPro" id="IPR006501">
    <property type="entry name" value="Pectinesterase_inhib_dom"/>
</dbReference>
<gene>
    <name evidence="7" type="primary">LOC111022813</name>
</gene>
<dbReference type="GeneID" id="111022813"/>
<dbReference type="OrthoDB" id="1915198at2759"/>
<dbReference type="NCBIfam" id="TIGR01614">
    <property type="entry name" value="PME_inhib"/>
    <property type="match status" value="1"/>
</dbReference>
<sequence>MSPLSPFIIFFFVFLSTLPTLTQPYNNSNSISSLIYKTCKISSLQDPNISFNFCLTSLQSAAHAHQADLRHLGLLSLRLLRRNVTTTRRHIKKLLRRKSNKIRLDPFIKSCLDDCLELYSDDIPTLKRARRDYRAGRYAEANSEISSVMDDSVTCEDGFKEEEGVVSPLTSRNHNAFELSAIALSIINMLA</sequence>
<dbReference type="Gene3D" id="1.20.140.40">
    <property type="entry name" value="Invertase/pectin methylesterase inhibitor family protein"/>
    <property type="match status" value="1"/>
</dbReference>
<dbReference type="PANTHER" id="PTHR35357:SF17">
    <property type="entry name" value="PECTINESTERASE INHIBITOR 12"/>
    <property type="match status" value="1"/>
</dbReference>
<dbReference type="InterPro" id="IPR034088">
    <property type="entry name" value="Pla_a_1-like"/>
</dbReference>
<evidence type="ECO:0000313" key="7">
    <source>
        <dbReference type="RefSeq" id="XP_022155774.1"/>
    </source>
</evidence>
<dbReference type="GO" id="GO:0004857">
    <property type="term" value="F:enzyme inhibitor activity"/>
    <property type="evidence" value="ECO:0007669"/>
    <property type="project" value="InterPro"/>
</dbReference>
<dbReference type="PANTHER" id="PTHR35357">
    <property type="entry name" value="OS02G0537100 PROTEIN"/>
    <property type="match status" value="1"/>
</dbReference>
<name>A0A6J1DR96_MOMCH</name>
<evidence type="ECO:0000259" key="5">
    <source>
        <dbReference type="SMART" id="SM00856"/>
    </source>
</evidence>
<dbReference type="InterPro" id="IPR035513">
    <property type="entry name" value="Invertase/methylesterase_inhib"/>
</dbReference>
<dbReference type="CDD" id="cd15795">
    <property type="entry name" value="PMEI-Pla_a_1_like"/>
    <property type="match status" value="1"/>
</dbReference>
<evidence type="ECO:0000256" key="3">
    <source>
        <dbReference type="ARBA" id="ARBA00038471"/>
    </source>
</evidence>
<dbReference type="KEGG" id="mcha:111022813"/>
<evidence type="ECO:0000256" key="1">
    <source>
        <dbReference type="ARBA" id="ARBA00022729"/>
    </source>
</evidence>
<keyword evidence="1 4" id="KW-0732">Signal</keyword>
<organism evidence="6 7">
    <name type="scientific">Momordica charantia</name>
    <name type="common">Bitter gourd</name>
    <name type="synonym">Balsam pear</name>
    <dbReference type="NCBI Taxonomy" id="3673"/>
    <lineage>
        <taxon>Eukaryota</taxon>
        <taxon>Viridiplantae</taxon>
        <taxon>Streptophyta</taxon>
        <taxon>Embryophyta</taxon>
        <taxon>Tracheophyta</taxon>
        <taxon>Spermatophyta</taxon>
        <taxon>Magnoliopsida</taxon>
        <taxon>eudicotyledons</taxon>
        <taxon>Gunneridae</taxon>
        <taxon>Pentapetalae</taxon>
        <taxon>rosids</taxon>
        <taxon>fabids</taxon>
        <taxon>Cucurbitales</taxon>
        <taxon>Cucurbitaceae</taxon>
        <taxon>Momordiceae</taxon>
        <taxon>Momordica</taxon>
    </lineage>
</organism>
<protein>
    <submittedName>
        <fullName evidence="7">Invertase inhibitor</fullName>
    </submittedName>
</protein>
<reference evidence="7" key="1">
    <citation type="submission" date="2025-08" db="UniProtKB">
        <authorList>
            <consortium name="RefSeq"/>
        </authorList>
    </citation>
    <scope>IDENTIFICATION</scope>
    <source>
        <strain evidence="7">OHB3-1</strain>
    </source>
</reference>
<dbReference type="FunFam" id="1.20.140.40:FF:000002">
    <property type="entry name" value="Putative invertase inhibitor"/>
    <property type="match status" value="1"/>
</dbReference>
<dbReference type="GO" id="GO:0005576">
    <property type="term" value="C:extracellular region"/>
    <property type="evidence" value="ECO:0007669"/>
    <property type="project" value="UniProtKB-ARBA"/>
</dbReference>
<dbReference type="RefSeq" id="XP_022155774.1">
    <property type="nucleotide sequence ID" value="XM_022300082.1"/>
</dbReference>
<evidence type="ECO:0000256" key="2">
    <source>
        <dbReference type="ARBA" id="ARBA00023157"/>
    </source>
</evidence>
<evidence type="ECO:0000256" key="4">
    <source>
        <dbReference type="SAM" id="SignalP"/>
    </source>
</evidence>
<feature type="domain" description="Pectinesterase inhibitor" evidence="5">
    <location>
        <begin position="30"/>
        <end position="186"/>
    </location>
</feature>
<dbReference type="Proteomes" id="UP000504603">
    <property type="component" value="Unplaced"/>
</dbReference>
<feature type="chain" id="PRO_5027047790" evidence="4">
    <location>
        <begin position="25"/>
        <end position="191"/>
    </location>
</feature>
<dbReference type="AlphaFoldDB" id="A0A6J1DR96"/>
<dbReference type="SUPFAM" id="SSF101148">
    <property type="entry name" value="Plant invertase/pectin methylesterase inhibitor"/>
    <property type="match status" value="1"/>
</dbReference>
<dbReference type="Pfam" id="PF04043">
    <property type="entry name" value="PMEI"/>
    <property type="match status" value="1"/>
</dbReference>
<evidence type="ECO:0000313" key="6">
    <source>
        <dbReference type="Proteomes" id="UP000504603"/>
    </source>
</evidence>
<comment type="similarity">
    <text evidence="3">Belongs to the PMEI family.</text>
</comment>
<feature type="signal peptide" evidence="4">
    <location>
        <begin position="1"/>
        <end position="24"/>
    </location>
</feature>
<accession>A0A6J1DR96</accession>
<dbReference type="SMART" id="SM00856">
    <property type="entry name" value="PMEI"/>
    <property type="match status" value="1"/>
</dbReference>
<proteinExistence type="inferred from homology"/>